<accession>X1UA50</accession>
<evidence type="ECO:0000313" key="2">
    <source>
        <dbReference type="EMBL" id="GAJ14413.1"/>
    </source>
</evidence>
<gene>
    <name evidence="2" type="ORF">S12H4_47946</name>
</gene>
<dbReference type="InterPro" id="IPR031316">
    <property type="entry name" value="FlgM_C"/>
</dbReference>
<organism evidence="2">
    <name type="scientific">marine sediment metagenome</name>
    <dbReference type="NCBI Taxonomy" id="412755"/>
    <lineage>
        <taxon>unclassified sequences</taxon>
        <taxon>metagenomes</taxon>
        <taxon>ecological metagenomes</taxon>
    </lineage>
</organism>
<dbReference type="Pfam" id="PF04316">
    <property type="entry name" value="FlgM"/>
    <property type="match status" value="1"/>
</dbReference>
<reference evidence="2" key="1">
    <citation type="journal article" date="2014" name="Front. Microbiol.">
        <title>High frequency of phylogenetically diverse reductive dehalogenase-homologous genes in deep subseafloor sedimentary metagenomes.</title>
        <authorList>
            <person name="Kawai M."/>
            <person name="Futagami T."/>
            <person name="Toyoda A."/>
            <person name="Takaki Y."/>
            <person name="Nishi S."/>
            <person name="Hori S."/>
            <person name="Arai W."/>
            <person name="Tsubouchi T."/>
            <person name="Morono Y."/>
            <person name="Uchiyama I."/>
            <person name="Ito T."/>
            <person name="Fujiyama A."/>
            <person name="Inagaki F."/>
            <person name="Takami H."/>
        </authorList>
    </citation>
    <scope>NUCLEOTIDE SEQUENCE</scope>
    <source>
        <strain evidence="2">Expedition CK06-06</strain>
    </source>
</reference>
<dbReference type="EMBL" id="BARW01029907">
    <property type="protein sequence ID" value="GAJ14413.1"/>
    <property type="molecule type" value="Genomic_DNA"/>
</dbReference>
<evidence type="ECO:0000259" key="1">
    <source>
        <dbReference type="Pfam" id="PF04316"/>
    </source>
</evidence>
<dbReference type="AlphaFoldDB" id="X1UA50"/>
<name>X1UA50_9ZZZZ</name>
<proteinExistence type="predicted"/>
<feature type="domain" description="Anti-sigma-28 factor FlgM C-terminal" evidence="1">
    <location>
        <begin position="11"/>
        <end position="45"/>
    </location>
</feature>
<feature type="non-terminal residue" evidence="2">
    <location>
        <position position="1"/>
    </location>
</feature>
<comment type="caution">
    <text evidence="2">The sequence shown here is derived from an EMBL/GenBank/DDBJ whole genome shotgun (WGS) entry which is preliminary data.</text>
</comment>
<sequence>GRIRPLQTTPIGQVLKKIASLPEVRRAKVLDVRRQLTEGKYDLNERLDVALEKVLEDLTT</sequence>
<protein>
    <recommendedName>
        <fullName evidence="1">Anti-sigma-28 factor FlgM C-terminal domain-containing protein</fullName>
    </recommendedName>
</protein>